<protein>
    <recommendedName>
        <fullName evidence="4">SMB domain-containing protein</fullName>
    </recommendedName>
</protein>
<dbReference type="GeneID" id="136797479"/>
<name>A0A7M5US78_9CNID</name>
<evidence type="ECO:0008006" key="4">
    <source>
        <dbReference type="Google" id="ProtNLM"/>
    </source>
</evidence>
<accession>A0A7M5US78</accession>
<feature type="chain" id="PRO_5029728303" description="SMB domain-containing protein" evidence="1">
    <location>
        <begin position="21"/>
        <end position="299"/>
    </location>
</feature>
<dbReference type="RefSeq" id="XP_066910153.1">
    <property type="nucleotide sequence ID" value="XM_067054052.1"/>
</dbReference>
<feature type="signal peptide" evidence="1">
    <location>
        <begin position="1"/>
        <end position="20"/>
    </location>
</feature>
<evidence type="ECO:0000313" key="2">
    <source>
        <dbReference type="EnsemblMetazoa" id="CLYHEMP003714.1"/>
    </source>
</evidence>
<dbReference type="AlphaFoldDB" id="A0A7M5US78"/>
<keyword evidence="3" id="KW-1185">Reference proteome</keyword>
<sequence>MMGKHFTLTIFACLIFYACAVSEPRRCDFFGKGVVCEEQNLIGYYECDGTDSFGAFSACGPKQICSCGFDRKCSDGKPFCVDRSHFTSQQVPSDFTVSFNGVVNTSFPQGFNREILSGAIWMDSTEGDEKQRVLVSRKRMNGKEFERQSRITIRKDGIFVLYTFTQRFNESSPQEQVINQLCTQSTVTINEAITFYDLRRFAVKDSSRKDEYVLRNGPSFPQGGFTEKRWRFGKTHFTQPYVPVSFRRFQQGSPISKTTTSLELRYHYFYTGKPDVNQFRIPEICKKYANNGRPADGGK</sequence>
<proteinExistence type="predicted"/>
<dbReference type="PROSITE" id="PS51257">
    <property type="entry name" value="PROKAR_LIPOPROTEIN"/>
    <property type="match status" value="1"/>
</dbReference>
<dbReference type="Proteomes" id="UP000594262">
    <property type="component" value="Unplaced"/>
</dbReference>
<dbReference type="EnsemblMetazoa" id="CLYHEMT003714.1">
    <property type="protein sequence ID" value="CLYHEMP003714.1"/>
    <property type="gene ID" value="CLYHEMG003714"/>
</dbReference>
<evidence type="ECO:0000313" key="3">
    <source>
        <dbReference type="Proteomes" id="UP000594262"/>
    </source>
</evidence>
<organism evidence="2 3">
    <name type="scientific">Clytia hemisphaerica</name>
    <dbReference type="NCBI Taxonomy" id="252671"/>
    <lineage>
        <taxon>Eukaryota</taxon>
        <taxon>Metazoa</taxon>
        <taxon>Cnidaria</taxon>
        <taxon>Hydrozoa</taxon>
        <taxon>Hydroidolina</taxon>
        <taxon>Leptothecata</taxon>
        <taxon>Obeliida</taxon>
        <taxon>Clytiidae</taxon>
        <taxon>Clytia</taxon>
    </lineage>
</organism>
<keyword evidence="1" id="KW-0732">Signal</keyword>
<evidence type="ECO:0000256" key="1">
    <source>
        <dbReference type="SAM" id="SignalP"/>
    </source>
</evidence>
<reference evidence="2" key="1">
    <citation type="submission" date="2021-01" db="UniProtKB">
        <authorList>
            <consortium name="EnsemblMetazoa"/>
        </authorList>
    </citation>
    <scope>IDENTIFICATION</scope>
</reference>